<sequence>MKNSLAILTGHYLYLQKHFKINFLEDIYNFPVPLWSQQINDTLCEIVIGFPHTIDYEGDLCLIFKINGVCIYRIIFVISNGTPFCLKDENVIFISSVQGMHDFDNVKLATKVCHDIQPAQLLMAAMSGVTTALGFKTMVGIGNKNQISQGKRFYFSYNNFFEKYGVLVSGTNYYEIPVPFAEKPLAMIEMKHRKRTQKKRAFKNNISENVALAMERFFVKEAEPAGVIDEKSLPVLQN</sequence>
<name>A0A840RRR4_9BURK</name>
<gene>
    <name evidence="1" type="ORF">HNR39_001118</name>
</gene>
<dbReference type="PANTHER" id="PTHR38785:SF1">
    <property type="entry name" value="HOMOLOG OF VIRK"/>
    <property type="match status" value="1"/>
</dbReference>
<protein>
    <submittedName>
        <fullName evidence="1">Uncharacterized protein</fullName>
    </submittedName>
</protein>
<dbReference type="InterPro" id="IPR007488">
    <property type="entry name" value="DUF535"/>
</dbReference>
<dbReference type="PANTHER" id="PTHR38785">
    <property type="entry name" value="HOMOLOG OF VIRK"/>
    <property type="match status" value="1"/>
</dbReference>
<reference evidence="1 2" key="1">
    <citation type="submission" date="2020-08" db="EMBL/GenBank/DDBJ databases">
        <title>Genomic Encyclopedia of Type Strains, Phase IV (KMG-IV): sequencing the most valuable type-strain genomes for metagenomic binning, comparative biology and taxonomic classification.</title>
        <authorList>
            <person name="Goeker M."/>
        </authorList>
    </citation>
    <scope>NUCLEOTIDE SEQUENCE [LARGE SCALE GENOMIC DNA]</scope>
    <source>
        <strain evidence="1 2">DSM 23240</strain>
    </source>
</reference>
<organism evidence="1 2">
    <name type="scientific">Glaciimonas immobilis</name>
    <dbReference type="NCBI Taxonomy" id="728004"/>
    <lineage>
        <taxon>Bacteria</taxon>
        <taxon>Pseudomonadati</taxon>
        <taxon>Pseudomonadota</taxon>
        <taxon>Betaproteobacteria</taxon>
        <taxon>Burkholderiales</taxon>
        <taxon>Oxalobacteraceae</taxon>
        <taxon>Glaciimonas</taxon>
    </lineage>
</organism>
<comment type="caution">
    <text evidence="1">The sequence shown here is derived from an EMBL/GenBank/DDBJ whole genome shotgun (WGS) entry which is preliminary data.</text>
</comment>
<evidence type="ECO:0000313" key="2">
    <source>
        <dbReference type="Proteomes" id="UP000571084"/>
    </source>
</evidence>
<dbReference type="Pfam" id="PF04393">
    <property type="entry name" value="DUF535"/>
    <property type="match status" value="1"/>
</dbReference>
<dbReference type="AlphaFoldDB" id="A0A840RRR4"/>
<dbReference type="Proteomes" id="UP000571084">
    <property type="component" value="Unassembled WGS sequence"/>
</dbReference>
<proteinExistence type="predicted"/>
<accession>A0A840RRR4</accession>
<keyword evidence="2" id="KW-1185">Reference proteome</keyword>
<evidence type="ECO:0000313" key="1">
    <source>
        <dbReference type="EMBL" id="MBB5199291.1"/>
    </source>
</evidence>
<dbReference type="EMBL" id="JACHHQ010000002">
    <property type="protein sequence ID" value="MBB5199291.1"/>
    <property type="molecule type" value="Genomic_DNA"/>
</dbReference>